<feature type="domain" description="Glycosyltransferase subfamily 4-like N-terminal" evidence="5">
    <location>
        <begin position="27"/>
        <end position="170"/>
    </location>
</feature>
<evidence type="ECO:0000256" key="2">
    <source>
        <dbReference type="ARBA" id="ARBA00022676"/>
    </source>
</evidence>
<reference evidence="6 7" key="1">
    <citation type="submission" date="2015-06" db="EMBL/GenBank/DDBJ databases">
        <authorList>
            <person name="Ju K.-S."/>
            <person name="Doroghazi J.R."/>
            <person name="Metcalf W.W."/>
        </authorList>
    </citation>
    <scope>NUCLEOTIDE SEQUENCE [LARGE SCALE GENOMIC DNA]</scope>
    <source>
        <strain evidence="6 7">NRRL 3414</strain>
    </source>
</reference>
<dbReference type="Pfam" id="PF13579">
    <property type="entry name" value="Glyco_trans_4_4"/>
    <property type="match status" value="1"/>
</dbReference>
<name>A0A0J7ZBB7_STRVR</name>
<dbReference type="PATRIC" id="fig|1938.3.peg.2016"/>
<dbReference type="EMBL" id="LFNT01000020">
    <property type="protein sequence ID" value="KMS73391.1"/>
    <property type="molecule type" value="Genomic_DNA"/>
</dbReference>
<dbReference type="Pfam" id="PF00534">
    <property type="entry name" value="Glycos_transf_1"/>
    <property type="match status" value="1"/>
</dbReference>
<dbReference type="GO" id="GO:0016757">
    <property type="term" value="F:glycosyltransferase activity"/>
    <property type="evidence" value="ECO:0007669"/>
    <property type="project" value="UniProtKB-KW"/>
</dbReference>
<dbReference type="CDD" id="cd03801">
    <property type="entry name" value="GT4_PimA-like"/>
    <property type="match status" value="1"/>
</dbReference>
<accession>A0A0J7ZBB7</accession>
<gene>
    <name evidence="6" type="ORF">ACM01_19355</name>
</gene>
<evidence type="ECO:0000256" key="1">
    <source>
        <dbReference type="ARBA" id="ARBA00021292"/>
    </source>
</evidence>
<organism evidence="6 7">
    <name type="scientific">Streptomyces viridochromogenes</name>
    <dbReference type="NCBI Taxonomy" id="1938"/>
    <lineage>
        <taxon>Bacteria</taxon>
        <taxon>Bacillati</taxon>
        <taxon>Actinomycetota</taxon>
        <taxon>Actinomycetes</taxon>
        <taxon>Kitasatosporales</taxon>
        <taxon>Streptomycetaceae</taxon>
        <taxon>Streptomyces</taxon>
    </lineage>
</organism>
<comment type="caution">
    <text evidence="6">The sequence shown here is derived from an EMBL/GenBank/DDBJ whole genome shotgun (WGS) entry which is preliminary data.</text>
</comment>
<feature type="domain" description="Glycosyl transferase family 1" evidence="4">
    <location>
        <begin position="189"/>
        <end position="348"/>
    </location>
</feature>
<dbReference type="RefSeq" id="WP_048582524.1">
    <property type="nucleotide sequence ID" value="NZ_LFNT01000020.1"/>
</dbReference>
<keyword evidence="2" id="KW-0328">Glycosyltransferase</keyword>
<dbReference type="PANTHER" id="PTHR12526">
    <property type="entry name" value="GLYCOSYLTRANSFERASE"/>
    <property type="match status" value="1"/>
</dbReference>
<dbReference type="Proteomes" id="UP000037432">
    <property type="component" value="Unassembled WGS sequence"/>
</dbReference>
<dbReference type="Gene3D" id="3.40.50.2000">
    <property type="entry name" value="Glycogen Phosphorylase B"/>
    <property type="match status" value="2"/>
</dbReference>
<proteinExistence type="predicted"/>
<evidence type="ECO:0000259" key="5">
    <source>
        <dbReference type="Pfam" id="PF13579"/>
    </source>
</evidence>
<dbReference type="InterPro" id="IPR028098">
    <property type="entry name" value="Glyco_trans_4-like_N"/>
</dbReference>
<dbReference type="OrthoDB" id="3268555at2"/>
<evidence type="ECO:0000259" key="4">
    <source>
        <dbReference type="Pfam" id="PF00534"/>
    </source>
</evidence>
<evidence type="ECO:0000313" key="7">
    <source>
        <dbReference type="Proteomes" id="UP000037432"/>
    </source>
</evidence>
<dbReference type="PANTHER" id="PTHR12526:SF510">
    <property type="entry name" value="D-INOSITOL 3-PHOSPHATE GLYCOSYLTRANSFERASE"/>
    <property type="match status" value="1"/>
</dbReference>
<evidence type="ECO:0000313" key="6">
    <source>
        <dbReference type="EMBL" id="KMS73391.1"/>
    </source>
</evidence>
<dbReference type="InterPro" id="IPR001296">
    <property type="entry name" value="Glyco_trans_1"/>
</dbReference>
<evidence type="ECO:0000256" key="3">
    <source>
        <dbReference type="ARBA" id="ARBA00022679"/>
    </source>
</evidence>
<keyword evidence="3 6" id="KW-0808">Transferase</keyword>
<protein>
    <recommendedName>
        <fullName evidence="1">D-inositol 3-phosphate glycosyltransferase</fullName>
    </recommendedName>
</protein>
<dbReference type="SUPFAM" id="SSF53756">
    <property type="entry name" value="UDP-Glycosyltransferase/glycogen phosphorylase"/>
    <property type="match status" value="1"/>
</dbReference>
<sequence length="378" mass="40369">MTPVSSHAPHGQSSLRTVQVLGGGNAGSSAHVRSLASGLVARGVRVTVCAPVEADHRYDFTGAGADHVHVPRSSDPASVAALRAACADADLVHAHGLHASFRAVLALSGRRTPLVVTWHDRAHAEGARAHLVRLLERRVVKAASVVLGTTSALVDRARRTGARDARLAAVAMPAPGRAAEHDDPDRLRPKIRAELGATGRPLLIAVGSLERHRGYDVLLDASRAWLRLDPVPLVVIAGEGVLRADLQRRIEDEELPVRLIGRRDDVSELLAAADVALMPSSWESRSVLAQEALHARVPLVATEVGGVPELVGDAAELVPYGDAKALADAVVRLLGDPERRELLRERGARQTATWPTEDETVAQVLSVYDELTQPRFVI</sequence>
<dbReference type="AlphaFoldDB" id="A0A0J7ZBB7"/>